<keyword evidence="3" id="KW-1185">Reference proteome</keyword>
<evidence type="ECO:0000313" key="3">
    <source>
        <dbReference type="Proteomes" id="UP000487350"/>
    </source>
</evidence>
<comment type="caution">
    <text evidence="2">The sequence shown here is derived from an EMBL/GenBank/DDBJ whole genome shotgun (WGS) entry which is preliminary data.</text>
</comment>
<gene>
    <name evidence="2" type="ORF">GHT07_16590</name>
</gene>
<proteinExistence type="predicted"/>
<organism evidence="2 3">
    <name type="scientific">Caenimonas koreensis DSM 17982</name>
    <dbReference type="NCBI Taxonomy" id="1121255"/>
    <lineage>
        <taxon>Bacteria</taxon>
        <taxon>Pseudomonadati</taxon>
        <taxon>Pseudomonadota</taxon>
        <taxon>Betaproteobacteria</taxon>
        <taxon>Burkholderiales</taxon>
        <taxon>Comamonadaceae</taxon>
        <taxon>Caenimonas</taxon>
    </lineage>
</organism>
<dbReference type="RefSeq" id="WP_153586220.1">
    <property type="nucleotide sequence ID" value="NZ_WJBU01000016.1"/>
</dbReference>
<feature type="signal peptide" evidence="1">
    <location>
        <begin position="1"/>
        <end position="27"/>
    </location>
</feature>
<evidence type="ECO:0000313" key="2">
    <source>
        <dbReference type="EMBL" id="MRD48907.1"/>
    </source>
</evidence>
<reference evidence="2 3" key="1">
    <citation type="submission" date="2019-11" db="EMBL/GenBank/DDBJ databases">
        <title>Caenimonas koreensis gen. nov., sp. nov., isolated from activated sludge.</title>
        <authorList>
            <person name="Seung H.R."/>
        </authorList>
    </citation>
    <scope>NUCLEOTIDE SEQUENCE [LARGE SCALE GENOMIC DNA]</scope>
    <source>
        <strain evidence="2 3">EMB320</strain>
    </source>
</reference>
<evidence type="ECO:0000256" key="1">
    <source>
        <dbReference type="SAM" id="SignalP"/>
    </source>
</evidence>
<protein>
    <submittedName>
        <fullName evidence="2">Uncharacterized protein</fullName>
    </submittedName>
</protein>
<dbReference type="Proteomes" id="UP000487350">
    <property type="component" value="Unassembled WGS sequence"/>
</dbReference>
<keyword evidence="1" id="KW-0732">Signal</keyword>
<accession>A0A844BBT7</accession>
<dbReference type="EMBL" id="WJBU01000016">
    <property type="protein sequence ID" value="MRD48907.1"/>
    <property type="molecule type" value="Genomic_DNA"/>
</dbReference>
<sequence length="190" mass="19709">MITTHLFRIVRSLVATAFGLAAGVAVASDTSYYYDGAQKVALSQVPSLAADFSRSSSGAQARLASGLTAVAGDSVARIYRLPASSTDAQAAPAAKALSPVFARGATAGGRLMALPGGVLVKFKPDWTREQVDAWVAAHGFTAARPMDFGKNWFRIDTAAGVASLLAANAIFESGDVLAASPNWWMQTSAK</sequence>
<feature type="chain" id="PRO_5032585233" evidence="1">
    <location>
        <begin position="28"/>
        <end position="190"/>
    </location>
</feature>
<dbReference type="AlphaFoldDB" id="A0A844BBT7"/>
<name>A0A844BBT7_9BURK</name>
<dbReference type="OrthoDB" id="8912181at2"/>